<dbReference type="GO" id="GO:0005794">
    <property type="term" value="C:Golgi apparatus"/>
    <property type="evidence" value="ECO:0007669"/>
    <property type="project" value="TreeGrafter"/>
</dbReference>
<dbReference type="AlphaFoldDB" id="A0A914P168"/>
<evidence type="ECO:0000313" key="1">
    <source>
        <dbReference type="Proteomes" id="UP000887578"/>
    </source>
</evidence>
<accession>A0A914P168</accession>
<name>A0A914P168_9BILA</name>
<organism evidence="1 2">
    <name type="scientific">Panagrolaimus davidi</name>
    <dbReference type="NCBI Taxonomy" id="227884"/>
    <lineage>
        <taxon>Eukaryota</taxon>
        <taxon>Metazoa</taxon>
        <taxon>Ecdysozoa</taxon>
        <taxon>Nematoda</taxon>
        <taxon>Chromadorea</taxon>
        <taxon>Rhabditida</taxon>
        <taxon>Tylenchina</taxon>
        <taxon>Panagrolaimomorpha</taxon>
        <taxon>Panagrolaimoidea</taxon>
        <taxon>Panagrolaimidae</taxon>
        <taxon>Panagrolaimus</taxon>
    </lineage>
</organism>
<dbReference type="GO" id="GO:0120053">
    <property type="term" value="F:ribitol beta-1,4-xylosyltransferase activity"/>
    <property type="evidence" value="ECO:0007669"/>
    <property type="project" value="InterPro"/>
</dbReference>
<dbReference type="PANTHER" id="PTHR15576">
    <property type="entry name" value="RIBITOL-5-PHOSPHATE XYLOSYLTRANSFERASE 1"/>
    <property type="match status" value="1"/>
</dbReference>
<evidence type="ECO:0000313" key="2">
    <source>
        <dbReference type="WBParaSite" id="PDA_v2.g10951.t1"/>
    </source>
</evidence>
<dbReference type="InterPro" id="IPR055286">
    <property type="entry name" value="RXYLT1-like"/>
</dbReference>
<sequence>MIPIGLLPYNYTIIHEASKNLKPFNERNLTLYLNFSPNTHSDRPVIKDYIKQKFWGDTDIVIADKWITWDVYLSHLGNAKFTVSPPGVGLDCYRMWEAAIMRTIPIVLRNEISHLYDGLPVMFVDSWTDIKRENLEKFEKKYLKTFKNGCPPDRPKIWARYWLTKIMEFKRSSKLKFCNKI</sequence>
<dbReference type="Proteomes" id="UP000887578">
    <property type="component" value="Unplaced"/>
</dbReference>
<dbReference type="GO" id="GO:0035269">
    <property type="term" value="P:protein O-linked glycosylation via mannose"/>
    <property type="evidence" value="ECO:0007669"/>
    <property type="project" value="InterPro"/>
</dbReference>
<dbReference type="WBParaSite" id="PDA_v2.g10951.t1">
    <property type="protein sequence ID" value="PDA_v2.g10951.t1"/>
    <property type="gene ID" value="PDA_v2.g10951"/>
</dbReference>
<proteinExistence type="predicted"/>
<reference evidence="2" key="1">
    <citation type="submission" date="2022-11" db="UniProtKB">
        <authorList>
            <consortium name="WormBaseParasite"/>
        </authorList>
    </citation>
    <scope>IDENTIFICATION</scope>
</reference>
<protein>
    <submittedName>
        <fullName evidence="2">Exostosin GT47 domain-containing protein</fullName>
    </submittedName>
</protein>
<dbReference type="PANTHER" id="PTHR15576:SF1">
    <property type="entry name" value="RIBITOL-5-PHOSPHATE XYLOSYLTRANSFERASE 1"/>
    <property type="match status" value="1"/>
</dbReference>
<keyword evidence="1" id="KW-1185">Reference proteome</keyword>